<reference evidence="2 3" key="1">
    <citation type="submission" date="2018-03" db="EMBL/GenBank/DDBJ databases">
        <authorList>
            <person name="Keele B.F."/>
        </authorList>
    </citation>
    <scope>NUCLEOTIDE SEQUENCE [LARGE SCALE GENOMIC DNA]</scope>
    <source>
        <strain evidence="2 3">YL28-9</strain>
    </source>
</reference>
<dbReference type="CDD" id="cd03408">
    <property type="entry name" value="SPFH_like_u1"/>
    <property type="match status" value="1"/>
</dbReference>
<dbReference type="PANTHER" id="PTHR37826">
    <property type="entry name" value="FLOTILLIN BAND_7_5 DOMAIN PROTEIN"/>
    <property type="match status" value="1"/>
</dbReference>
<comment type="caution">
    <text evidence="2">The sequence shown here is derived from an EMBL/GenBank/DDBJ whole genome shotgun (WGS) entry which is preliminary data.</text>
</comment>
<dbReference type="EMBL" id="PYLS01000005">
    <property type="protein sequence ID" value="PST83670.1"/>
    <property type="molecule type" value="Genomic_DNA"/>
</dbReference>
<evidence type="ECO:0000313" key="2">
    <source>
        <dbReference type="EMBL" id="PST83670.1"/>
    </source>
</evidence>
<organism evidence="2 3">
    <name type="scientific">Pedobacter yulinensis</name>
    <dbReference type="NCBI Taxonomy" id="2126353"/>
    <lineage>
        <taxon>Bacteria</taxon>
        <taxon>Pseudomonadati</taxon>
        <taxon>Bacteroidota</taxon>
        <taxon>Sphingobacteriia</taxon>
        <taxon>Sphingobacteriales</taxon>
        <taxon>Sphingobacteriaceae</taxon>
        <taxon>Pedobacter</taxon>
    </lineage>
</organism>
<keyword evidence="3" id="KW-1185">Reference proteome</keyword>
<proteinExistence type="predicted"/>
<accession>A0A2T3HMK2</accession>
<protein>
    <recommendedName>
        <fullName evidence="1">SPFH domain-containing protein</fullName>
    </recommendedName>
</protein>
<dbReference type="AlphaFoldDB" id="A0A2T3HMK2"/>
<dbReference type="Proteomes" id="UP000240912">
    <property type="component" value="Unassembled WGS sequence"/>
</dbReference>
<gene>
    <name evidence="2" type="ORF">C7T94_14145</name>
</gene>
<evidence type="ECO:0000259" key="1">
    <source>
        <dbReference type="Pfam" id="PF13421"/>
    </source>
</evidence>
<dbReference type="RefSeq" id="WP_107215934.1">
    <property type="nucleotide sequence ID" value="NZ_KZ686269.1"/>
</dbReference>
<dbReference type="InterPro" id="IPR033880">
    <property type="entry name" value="SPFH_YdjI"/>
</dbReference>
<evidence type="ECO:0000313" key="3">
    <source>
        <dbReference type="Proteomes" id="UP000240912"/>
    </source>
</evidence>
<name>A0A2T3HMK2_9SPHI</name>
<dbReference type="PANTHER" id="PTHR37826:SF2">
    <property type="entry name" value="ZINC-RIBBON DOMAIN-CONTAINING PROTEIN"/>
    <property type="match status" value="1"/>
</dbReference>
<dbReference type="OrthoDB" id="9764015at2"/>
<feature type="domain" description="SPFH" evidence="1">
    <location>
        <begin position="28"/>
        <end position="234"/>
    </location>
</feature>
<sequence>MGLINAAKNQFRSVLQWDGPQEWEIFRRYEKRNDEIKNLSKLVLQPGQGCIFTYEGTVKSIFSEPGIYDIETDNRPFITTLKKLVNYFESDHKTGLWFYRTAEIVNIRWGTRLPITYNDPVYGFPVNLRAYGNFSMAITDPEGFFTRVVAGTARYYAYDLQELLLSRISQPIGSFLANARFTYADVDANLEHIAREAAIKTAPEFQHFGFKLLDFRIEGSSFDEETNRRIASISDIQADVKSAQLAGVSFDELQKMIAMREAARNPSGAGAGMIMALNLNAAAQPVQQSSIKIKLKELKELHEEGLLDDEEFKSKKEELLKQL</sequence>
<dbReference type="Pfam" id="PF13421">
    <property type="entry name" value="Band_7_1"/>
    <property type="match status" value="1"/>
</dbReference>